<dbReference type="AlphaFoldDB" id="A0ABD4LLM6"/>
<proteinExistence type="predicted"/>
<comment type="caution">
    <text evidence="1">The sequence shown here is derived from an EMBL/GenBank/DDBJ whole genome shotgun (WGS) entry which is preliminary data.</text>
</comment>
<sequence length="86" mass="10072">MHTDIYKIARDTCYKLDSRESRLEFLFKDLHDIDEYNGLEVIDSGVDSEGRDTLFLVYDEVEVILEKNTDIEKWIVLSIDGKEVDV</sequence>
<evidence type="ECO:0000313" key="1">
    <source>
        <dbReference type="EMBL" id="MBK1611762.1"/>
    </source>
</evidence>
<dbReference type="Proteomes" id="UP000613452">
    <property type="component" value="Unassembled WGS sequence"/>
</dbReference>
<organism evidence="1 2">
    <name type="scientific">Bacillus cereus</name>
    <dbReference type="NCBI Taxonomy" id="1396"/>
    <lineage>
        <taxon>Bacteria</taxon>
        <taxon>Bacillati</taxon>
        <taxon>Bacillota</taxon>
        <taxon>Bacilli</taxon>
        <taxon>Bacillales</taxon>
        <taxon>Bacillaceae</taxon>
        <taxon>Bacillus</taxon>
        <taxon>Bacillus cereus group</taxon>
    </lineage>
</organism>
<name>A0ABD4LLM6_BACCE</name>
<evidence type="ECO:0000313" key="2">
    <source>
        <dbReference type="Proteomes" id="UP000613452"/>
    </source>
</evidence>
<reference evidence="1 2" key="1">
    <citation type="submission" date="2020-12" db="EMBL/GenBank/DDBJ databases">
        <title>Genome assembly for a thermostable protease producing Bacillus cereus MAKP1 strain isolated from chicken gut.</title>
        <authorList>
            <person name="Malaviya A."/>
        </authorList>
    </citation>
    <scope>NUCLEOTIDE SEQUENCE [LARGE SCALE GENOMIC DNA]</scope>
    <source>
        <strain evidence="1 2">MAKP1</strain>
    </source>
</reference>
<protein>
    <submittedName>
        <fullName evidence="1">Uncharacterized protein</fullName>
    </submittedName>
</protein>
<dbReference type="EMBL" id="JAEFBZ010000007">
    <property type="protein sequence ID" value="MBK1611762.1"/>
    <property type="molecule type" value="Genomic_DNA"/>
</dbReference>
<accession>A0ABD4LLM6</accession>
<dbReference type="RefSeq" id="WP_200152600.1">
    <property type="nucleotide sequence ID" value="NZ_JAEFBZ010000007.1"/>
</dbReference>
<gene>
    <name evidence="1" type="ORF">JCR31_28380</name>
</gene>